<keyword evidence="1" id="KW-1133">Transmembrane helix</keyword>
<protein>
    <submittedName>
        <fullName evidence="2">CapC protein</fullName>
    </submittedName>
</protein>
<evidence type="ECO:0000313" key="2">
    <source>
        <dbReference type="EMBL" id="SLM18122.1"/>
    </source>
</evidence>
<dbReference type="Pfam" id="PF14102">
    <property type="entry name" value="Caps_synth_CapC"/>
    <property type="match status" value="1"/>
</dbReference>
<reference evidence="2" key="1">
    <citation type="submission" date="2017-02" db="EMBL/GenBank/DDBJ databases">
        <authorList>
            <person name="Regsiter A."/>
            <person name="William W."/>
        </authorList>
    </citation>
    <scope>NUCLEOTIDE SEQUENCE</scope>
    <source>
        <strain evidence="2">BdmA 4</strain>
    </source>
</reference>
<evidence type="ECO:0000256" key="1">
    <source>
        <dbReference type="SAM" id="Phobius"/>
    </source>
</evidence>
<feature type="transmembrane region" description="Helical" evidence="1">
    <location>
        <begin position="7"/>
        <end position="29"/>
    </location>
</feature>
<dbReference type="GO" id="GO:0016020">
    <property type="term" value="C:membrane"/>
    <property type="evidence" value="ECO:0007669"/>
    <property type="project" value="InterPro"/>
</dbReference>
<feature type="transmembrane region" description="Helical" evidence="1">
    <location>
        <begin position="72"/>
        <end position="93"/>
    </location>
</feature>
<feature type="transmembrane region" description="Helical" evidence="1">
    <location>
        <begin position="124"/>
        <end position="142"/>
    </location>
</feature>
<dbReference type="InterPro" id="IPR008338">
    <property type="entry name" value="Capsule_biosynth_CapC"/>
</dbReference>
<dbReference type="GO" id="GO:0045227">
    <property type="term" value="P:capsule polysaccharide biosynthetic process"/>
    <property type="evidence" value="ECO:0007669"/>
    <property type="project" value="InterPro"/>
</dbReference>
<name>A0A3P3XPA1_9SPIR</name>
<accession>A0A3P3XPA1</accession>
<keyword evidence="1" id="KW-0472">Membrane</keyword>
<keyword evidence="1" id="KW-0812">Transmembrane</keyword>
<dbReference type="EMBL" id="FWDO01000004">
    <property type="protein sequence ID" value="SLM18122.1"/>
    <property type="molecule type" value="Genomic_DNA"/>
</dbReference>
<proteinExistence type="predicted"/>
<dbReference type="NCBIfam" id="TIGR04011">
    <property type="entry name" value="poly_gGlu_PgsC"/>
    <property type="match status" value="1"/>
</dbReference>
<dbReference type="PRINTS" id="PR01759">
    <property type="entry name" value="CAPSULEPROTC"/>
</dbReference>
<organism evidence="2">
    <name type="scientific">uncultured spirochete</name>
    <dbReference type="NCBI Taxonomy" id="156406"/>
    <lineage>
        <taxon>Bacteria</taxon>
        <taxon>Pseudomonadati</taxon>
        <taxon>Spirochaetota</taxon>
        <taxon>Spirochaetia</taxon>
        <taxon>Spirochaetales</taxon>
        <taxon>environmental samples</taxon>
    </lineage>
</organism>
<sequence>MAGTSIVVSIVLGFLFGELTGWLTGGLVAPGYLALYVDQPLRIVMTYAAAALAFFAVNLLSRVTILFGRWRFMAFILAGICMGALLDAVVGWLPPTGSDLRAIGYVVPGLIANDTWKQGPWKTLLASLVITLATRAVLLLFMH</sequence>
<dbReference type="AlphaFoldDB" id="A0A3P3XPA1"/>
<feature type="transmembrane region" description="Helical" evidence="1">
    <location>
        <begin position="41"/>
        <end position="60"/>
    </location>
</feature>
<gene>
    <name evidence="2" type="ORF">SPIRO4BDMA_40694</name>
</gene>